<reference evidence="1" key="1">
    <citation type="submission" date="2020-05" db="EMBL/GenBank/DDBJ databases">
        <authorList>
            <person name="Chiriac C."/>
            <person name="Salcher M."/>
            <person name="Ghai R."/>
            <person name="Kavagutti S V."/>
        </authorList>
    </citation>
    <scope>NUCLEOTIDE SEQUENCE</scope>
</reference>
<organism evidence="1">
    <name type="scientific">freshwater metagenome</name>
    <dbReference type="NCBI Taxonomy" id="449393"/>
    <lineage>
        <taxon>unclassified sequences</taxon>
        <taxon>metagenomes</taxon>
        <taxon>ecological metagenomes</taxon>
    </lineage>
</organism>
<protein>
    <submittedName>
        <fullName evidence="1">Unannotated protein</fullName>
    </submittedName>
</protein>
<dbReference type="EMBL" id="CAEZYN010000002">
    <property type="protein sequence ID" value="CAB4714985.1"/>
    <property type="molecule type" value="Genomic_DNA"/>
</dbReference>
<sequence length="104" mass="11169">MPGNRFGSAPTAIAPFSPALLGIQPNFAPVSLANFTIEDKPPSVSEILSPTKTTDLLVKPERAEIAETSFPDADLIKFAFSFSLPRLAYGAMLVTLIERLCTCL</sequence>
<name>A0A6J6R170_9ZZZZ</name>
<gene>
    <name evidence="1" type="ORF">UFOPK2715_00060</name>
</gene>
<accession>A0A6J6R170</accession>
<proteinExistence type="predicted"/>
<dbReference type="AlphaFoldDB" id="A0A6J6R170"/>
<evidence type="ECO:0000313" key="1">
    <source>
        <dbReference type="EMBL" id="CAB4714985.1"/>
    </source>
</evidence>